<organism evidence="1">
    <name type="scientific">Anguilla anguilla</name>
    <name type="common">European freshwater eel</name>
    <name type="synonym">Muraena anguilla</name>
    <dbReference type="NCBI Taxonomy" id="7936"/>
    <lineage>
        <taxon>Eukaryota</taxon>
        <taxon>Metazoa</taxon>
        <taxon>Chordata</taxon>
        <taxon>Craniata</taxon>
        <taxon>Vertebrata</taxon>
        <taxon>Euteleostomi</taxon>
        <taxon>Actinopterygii</taxon>
        <taxon>Neopterygii</taxon>
        <taxon>Teleostei</taxon>
        <taxon>Anguilliformes</taxon>
        <taxon>Anguillidae</taxon>
        <taxon>Anguilla</taxon>
    </lineage>
</organism>
<accession>A0A0E9TWZ5</accession>
<sequence>MDEHCFCGKLSRVLCCFVGLSC</sequence>
<reference evidence="1" key="1">
    <citation type="submission" date="2014-11" db="EMBL/GenBank/DDBJ databases">
        <authorList>
            <person name="Amaro Gonzalez C."/>
        </authorList>
    </citation>
    <scope>NUCLEOTIDE SEQUENCE</scope>
</reference>
<name>A0A0E9TWZ5_ANGAN</name>
<reference evidence="1" key="2">
    <citation type="journal article" date="2015" name="Fish Shellfish Immunol.">
        <title>Early steps in the European eel (Anguilla anguilla)-Vibrio vulnificus interaction in the gills: Role of the RtxA13 toxin.</title>
        <authorList>
            <person name="Callol A."/>
            <person name="Pajuelo D."/>
            <person name="Ebbesson L."/>
            <person name="Teles M."/>
            <person name="MacKenzie S."/>
            <person name="Amaro C."/>
        </authorList>
    </citation>
    <scope>NUCLEOTIDE SEQUENCE</scope>
</reference>
<evidence type="ECO:0000313" key="1">
    <source>
        <dbReference type="EMBL" id="JAH58071.1"/>
    </source>
</evidence>
<protein>
    <submittedName>
        <fullName evidence="1">Uncharacterized protein</fullName>
    </submittedName>
</protein>
<dbReference type="EMBL" id="GBXM01050506">
    <property type="protein sequence ID" value="JAH58071.1"/>
    <property type="molecule type" value="Transcribed_RNA"/>
</dbReference>
<dbReference type="AlphaFoldDB" id="A0A0E9TWZ5"/>
<proteinExistence type="predicted"/>